<sequence length="79" mass="9026">MRRYQFYIIATIFILSLILSFQHQANGNPIDDVNTVSSSTTVSTTKLNENKPDPSGLSRYSYMRPFMLPFPPAPFPDLR</sequence>
<feature type="chain" id="PRO_5036226669" evidence="1">
    <location>
        <begin position="28"/>
        <end position="79"/>
    </location>
</feature>
<protein>
    <submittedName>
        <fullName evidence="3">Uncharacterized protein</fullName>
    </submittedName>
</protein>
<keyword evidence="4" id="KW-1185">Reference proteome</keyword>
<gene>
    <name evidence="2" type="ORF">BJG266_LOCUS6356</name>
    <name evidence="3" type="ORF">QVE165_LOCUS27705</name>
</gene>
<keyword evidence="1" id="KW-0732">Signal</keyword>
<name>A0A814Z2B7_9BILA</name>
<proteinExistence type="predicted"/>
<reference evidence="3" key="1">
    <citation type="submission" date="2021-02" db="EMBL/GenBank/DDBJ databases">
        <authorList>
            <person name="Nowell W R."/>
        </authorList>
    </citation>
    <scope>NUCLEOTIDE SEQUENCE</scope>
</reference>
<accession>A0A814Z2B7</accession>
<comment type="caution">
    <text evidence="3">The sequence shown here is derived from an EMBL/GenBank/DDBJ whole genome shotgun (WGS) entry which is preliminary data.</text>
</comment>
<evidence type="ECO:0000313" key="3">
    <source>
        <dbReference type="EMBL" id="CAF1236087.1"/>
    </source>
</evidence>
<dbReference type="EMBL" id="CAJNOI010000018">
    <property type="protein sequence ID" value="CAF0822761.1"/>
    <property type="molecule type" value="Genomic_DNA"/>
</dbReference>
<feature type="signal peptide" evidence="1">
    <location>
        <begin position="1"/>
        <end position="27"/>
    </location>
</feature>
<dbReference type="Proteomes" id="UP000663832">
    <property type="component" value="Unassembled WGS sequence"/>
</dbReference>
<dbReference type="Proteomes" id="UP000663877">
    <property type="component" value="Unassembled WGS sequence"/>
</dbReference>
<evidence type="ECO:0000256" key="1">
    <source>
        <dbReference type="SAM" id="SignalP"/>
    </source>
</evidence>
<evidence type="ECO:0000313" key="4">
    <source>
        <dbReference type="Proteomes" id="UP000663832"/>
    </source>
</evidence>
<dbReference type="AlphaFoldDB" id="A0A814Z2B7"/>
<organism evidence="3 4">
    <name type="scientific">Adineta steineri</name>
    <dbReference type="NCBI Taxonomy" id="433720"/>
    <lineage>
        <taxon>Eukaryota</taxon>
        <taxon>Metazoa</taxon>
        <taxon>Spiralia</taxon>
        <taxon>Gnathifera</taxon>
        <taxon>Rotifera</taxon>
        <taxon>Eurotatoria</taxon>
        <taxon>Bdelloidea</taxon>
        <taxon>Adinetida</taxon>
        <taxon>Adinetidae</taxon>
        <taxon>Adineta</taxon>
    </lineage>
</organism>
<dbReference type="EMBL" id="CAJNOM010000212">
    <property type="protein sequence ID" value="CAF1236087.1"/>
    <property type="molecule type" value="Genomic_DNA"/>
</dbReference>
<evidence type="ECO:0000313" key="2">
    <source>
        <dbReference type="EMBL" id="CAF0822761.1"/>
    </source>
</evidence>